<dbReference type="AlphaFoldDB" id="A0A177B4D7"/>
<keyword evidence="6" id="KW-0472">Membrane</keyword>
<dbReference type="Proteomes" id="UP000078046">
    <property type="component" value="Unassembled WGS sequence"/>
</dbReference>
<keyword evidence="2 6" id="KW-0812">Transmembrane</keyword>
<comment type="subcellular location">
    <subcellularLocation>
        <location evidence="1">Membrane</location>
        <topology evidence="1">Single-pass type I membrane protein</topology>
    </subcellularLocation>
</comment>
<evidence type="ECO:0000256" key="5">
    <source>
        <dbReference type="ARBA" id="ARBA00023180"/>
    </source>
</evidence>
<evidence type="ECO:0000259" key="8">
    <source>
        <dbReference type="SMART" id="SM00423"/>
    </source>
</evidence>
<gene>
    <name evidence="9" type="ORF">A3Q56_03982</name>
</gene>
<keyword evidence="5" id="KW-0325">Glycoprotein</keyword>
<keyword evidence="10" id="KW-1185">Reference proteome</keyword>
<dbReference type="OrthoDB" id="6285106at2759"/>
<dbReference type="PANTHER" id="PTHR13055">
    <property type="entry name" value="TUMOR ENDOTHELIAL MARKER 7 RELATED"/>
    <property type="match status" value="1"/>
</dbReference>
<organism evidence="9 10">
    <name type="scientific">Intoshia linei</name>
    <dbReference type="NCBI Taxonomy" id="1819745"/>
    <lineage>
        <taxon>Eukaryota</taxon>
        <taxon>Metazoa</taxon>
        <taxon>Spiralia</taxon>
        <taxon>Lophotrochozoa</taxon>
        <taxon>Mesozoa</taxon>
        <taxon>Orthonectida</taxon>
        <taxon>Rhopaluridae</taxon>
        <taxon>Intoshia</taxon>
    </lineage>
</organism>
<evidence type="ECO:0000313" key="10">
    <source>
        <dbReference type="Proteomes" id="UP000078046"/>
    </source>
</evidence>
<evidence type="ECO:0000256" key="6">
    <source>
        <dbReference type="SAM" id="Phobius"/>
    </source>
</evidence>
<evidence type="ECO:0000313" key="9">
    <source>
        <dbReference type="EMBL" id="OAF68274.1"/>
    </source>
</evidence>
<dbReference type="EMBL" id="LWCA01000477">
    <property type="protein sequence ID" value="OAF68274.1"/>
    <property type="molecule type" value="Genomic_DNA"/>
</dbReference>
<reference evidence="9 10" key="1">
    <citation type="submission" date="2016-04" db="EMBL/GenBank/DDBJ databases">
        <title>The genome of Intoshia linei affirms orthonectids as highly simplified spiralians.</title>
        <authorList>
            <person name="Mikhailov K.V."/>
            <person name="Slusarev G.S."/>
            <person name="Nikitin M.A."/>
            <person name="Logacheva M.D."/>
            <person name="Penin A."/>
            <person name="Aleoshin V."/>
            <person name="Panchin Y.V."/>
        </authorList>
    </citation>
    <scope>NUCLEOTIDE SEQUENCE [LARGE SCALE GENOMIC DNA]</scope>
    <source>
        <strain evidence="9">Intl2013</strain>
        <tissue evidence="9">Whole animal</tissue>
    </source>
</reference>
<name>A0A177B4D7_9BILA</name>
<feature type="transmembrane region" description="Helical" evidence="6">
    <location>
        <begin position="457"/>
        <end position="480"/>
    </location>
</feature>
<evidence type="ECO:0000256" key="4">
    <source>
        <dbReference type="ARBA" id="ARBA00022989"/>
    </source>
</evidence>
<proteinExistence type="predicted"/>
<comment type="caution">
    <text evidence="9">The sequence shown here is derived from an EMBL/GenBank/DDBJ whole genome shotgun (WGS) entry which is preliminary data.</text>
</comment>
<protein>
    <submittedName>
        <fullName evidence="9">Plexin domain-containing protein 1</fullName>
    </submittedName>
</protein>
<dbReference type="InterPro" id="IPR031152">
    <property type="entry name" value="PLXDC"/>
</dbReference>
<dbReference type="InterPro" id="IPR016201">
    <property type="entry name" value="PSI"/>
</dbReference>
<dbReference type="SMART" id="SM00423">
    <property type="entry name" value="PSI"/>
    <property type="match status" value="1"/>
</dbReference>
<evidence type="ECO:0000256" key="2">
    <source>
        <dbReference type="ARBA" id="ARBA00022692"/>
    </source>
</evidence>
<feature type="domain" description="PSI" evidence="8">
    <location>
        <begin position="376"/>
        <end position="432"/>
    </location>
</feature>
<keyword evidence="4 6" id="KW-1133">Transmembrane helix</keyword>
<keyword evidence="3 7" id="KW-0732">Signal</keyword>
<evidence type="ECO:0000256" key="7">
    <source>
        <dbReference type="SAM" id="SignalP"/>
    </source>
</evidence>
<accession>A0A177B4D7</accession>
<evidence type="ECO:0000256" key="3">
    <source>
        <dbReference type="ARBA" id="ARBA00022729"/>
    </source>
</evidence>
<evidence type="ECO:0000256" key="1">
    <source>
        <dbReference type="ARBA" id="ARBA00004479"/>
    </source>
</evidence>
<feature type="signal peptide" evidence="7">
    <location>
        <begin position="1"/>
        <end position="18"/>
    </location>
</feature>
<dbReference type="PANTHER" id="PTHR13055:SF12">
    <property type="entry name" value="LD40707P"/>
    <property type="match status" value="1"/>
</dbReference>
<dbReference type="GO" id="GO:0016020">
    <property type="term" value="C:membrane"/>
    <property type="evidence" value="ECO:0007669"/>
    <property type="project" value="UniProtKB-SubCell"/>
</dbReference>
<feature type="chain" id="PRO_5008056823" evidence="7">
    <location>
        <begin position="19"/>
        <end position="538"/>
    </location>
</feature>
<sequence length="538" mass="62029">MNYLLVFLLFFVYQECSCNKPVIYKIENYEVNDSDRHVIIKRSLDEGVSNENTNILTSIPKQEPVNVNTETTTKIPISITTSTTTTTNEPSTTNAPTKIISPAITTKTTIITTTSKETTITSGTNPMTPGIQEVENTQIEAESFIQVHQEYYTYRKARAEERIDIFNKVKLFEISEHQHDDLSSTYRTAIIKKIPFNFPFYGHNLKQVTIAIGGFLYMSEYIHSFLTITQYIAPLMANFDTSIDEKSKVFIYSNDTSIIVQWKDVHLNHNVTENPNLSSLDCLKNDNLLLDVRFSFFVVLRDTGQLIFGYNKIGMSIDLIDTSEHPVKIGVSDAYYMKRQTGYGHYYKEIYEYHRIEIPIANVNEGDIIFVDPLPTCILQKNCEDCISNVKKFNCTWCAETEHCSDGIDRKRQYWHDSKCHLQNITTNSECVISENERRENDKQLENPPIVRGLSAIGLFFVLLLCISLVGSGGWFIYAYRNPDTTSGRWLIDNHPRNWKLNLCHREYWRNKFGKRSNNYQITTEPHEPSDIQMSIST</sequence>